<organism evidence="12 13">
    <name type="scientific">Circinella minor</name>
    <dbReference type="NCBI Taxonomy" id="1195481"/>
    <lineage>
        <taxon>Eukaryota</taxon>
        <taxon>Fungi</taxon>
        <taxon>Fungi incertae sedis</taxon>
        <taxon>Mucoromycota</taxon>
        <taxon>Mucoromycotina</taxon>
        <taxon>Mucoromycetes</taxon>
        <taxon>Mucorales</taxon>
        <taxon>Lichtheimiaceae</taxon>
        <taxon>Circinella</taxon>
    </lineage>
</organism>
<feature type="transmembrane region" description="Helical" evidence="10">
    <location>
        <begin position="253"/>
        <end position="271"/>
    </location>
</feature>
<feature type="transmembrane region" description="Helical" evidence="10">
    <location>
        <begin position="220"/>
        <end position="241"/>
    </location>
</feature>
<evidence type="ECO:0000313" key="13">
    <source>
        <dbReference type="Proteomes" id="UP000646827"/>
    </source>
</evidence>
<keyword evidence="3 10" id="KW-0812">Transmembrane</keyword>
<dbReference type="PANTHER" id="PTHR22911:SF6">
    <property type="entry name" value="SOLUTE CARRIER FAMILY 35 MEMBER G1"/>
    <property type="match status" value="1"/>
</dbReference>
<dbReference type="OrthoDB" id="306876at2759"/>
<feature type="active site" evidence="7">
    <location>
        <position position="415"/>
    </location>
</feature>
<comment type="subcellular location">
    <subcellularLocation>
        <location evidence="1">Membrane</location>
        <topology evidence="1">Multi-pass membrane protein</topology>
    </subcellularLocation>
</comment>
<feature type="transmembrane region" description="Helical" evidence="10">
    <location>
        <begin position="307"/>
        <end position="329"/>
    </location>
</feature>
<dbReference type="Pfam" id="PF00026">
    <property type="entry name" value="Asp"/>
    <property type="match status" value="1"/>
</dbReference>
<protein>
    <recommendedName>
        <fullName evidence="11">Peptidase A1 domain-containing protein</fullName>
    </recommendedName>
</protein>
<evidence type="ECO:0000259" key="11">
    <source>
        <dbReference type="PROSITE" id="PS51767"/>
    </source>
</evidence>
<dbReference type="InterPro" id="IPR001461">
    <property type="entry name" value="Aspartic_peptidase_A1"/>
</dbReference>
<keyword evidence="13" id="KW-1185">Reference proteome</keyword>
<reference evidence="12 13" key="1">
    <citation type="submission" date="2020-12" db="EMBL/GenBank/DDBJ databases">
        <title>Metabolic potential, ecology and presence of endohyphal bacteria is reflected in genomic diversity of Mucoromycotina.</title>
        <authorList>
            <person name="Muszewska A."/>
            <person name="Okrasinska A."/>
            <person name="Steczkiewicz K."/>
            <person name="Drgas O."/>
            <person name="Orlowska M."/>
            <person name="Perlinska-Lenart U."/>
            <person name="Aleksandrzak-Piekarczyk T."/>
            <person name="Szatraj K."/>
            <person name="Zielenkiewicz U."/>
            <person name="Pilsyk S."/>
            <person name="Malc E."/>
            <person name="Mieczkowski P."/>
            <person name="Kruszewska J.S."/>
            <person name="Biernat P."/>
            <person name="Pawlowska J."/>
        </authorList>
    </citation>
    <scope>NUCLEOTIDE SEQUENCE [LARGE SCALE GENOMIC DNA]</scope>
    <source>
        <strain evidence="12 13">CBS 142.35</strain>
    </source>
</reference>
<dbReference type="GO" id="GO:0004190">
    <property type="term" value="F:aspartic-type endopeptidase activity"/>
    <property type="evidence" value="ECO:0007669"/>
    <property type="project" value="UniProtKB-KW"/>
</dbReference>
<dbReference type="Pfam" id="PF00892">
    <property type="entry name" value="EamA"/>
    <property type="match status" value="2"/>
</dbReference>
<dbReference type="Gene3D" id="2.40.70.10">
    <property type="entry name" value="Acid Proteases"/>
    <property type="match status" value="2"/>
</dbReference>
<proteinExistence type="inferred from homology"/>
<evidence type="ECO:0000256" key="3">
    <source>
        <dbReference type="ARBA" id="ARBA00022692"/>
    </source>
</evidence>
<dbReference type="GO" id="GO:0006508">
    <property type="term" value="P:proteolysis"/>
    <property type="evidence" value="ECO:0007669"/>
    <property type="project" value="UniProtKB-KW"/>
</dbReference>
<dbReference type="PROSITE" id="PS51767">
    <property type="entry name" value="PEPTIDASE_A1"/>
    <property type="match status" value="1"/>
</dbReference>
<dbReference type="PRINTS" id="PR00792">
    <property type="entry name" value="PEPSIN"/>
</dbReference>
<sequence>MPREEVIDVRSGGGDERTPLLPPQQHSAEHNAKSETLGLTLMILSALAFSTMSLLVSLSGRSFPSFEIVLARSVVQAGLGCIGSLWLGINPLGRPGVRKWLSIRGTFGSIGLSLLFYSLTQLPLADATVIFFLNPTFTAILAALFLGEPFGWFEGICSALSMLGATLVSKPEFLFGGGDLPKDSTTAGRMFAVFCSLIGAMMAALAYVTVRKIGKGAHFLVHTVYFGLISSIIAAPALFFFQKFVWPQGWYEYFMLFMTGVTAFVGQCLLNKGLQLVAAGPGTLMRMNDVVFAFLFGIFVLDEYPDIFSLTGATIIVVMTTAIGLLLSYPTITTSSTSTTTALTSSSLQIKEPIVIPARLIRRTPIRLDLERQRNNNTRGGSLKTVELDVSGIAGALAIELSIGTPGQQFLLLFDTGSSDTWVPGPDCSKHNGCLSGRVYRSTQSKTCGTVPKNVQMFNASYGSGAAIGTYFTDSINFKEGQQKQQLKNQTLAQVRQSAGSLAEQSTKDGQIMDGIFGAAFPDLTVMASSQNNNDNSPPYTPILQSLYAAHLLPSPIFSVYLDKNNNNSSNKNNNEGSIVLGGIHGVIKENQLNYTDVVRENNSKKYMHWSATINSIRLDNGHQYQGNDKNSNSSSSATKIKVTKKNYLPKPTIFAFDTGTTITLFPMDMAESLILSIWPNAQVDGDFFGAGGASYFKIPSCSKNIPSGNLILELPMTSDRGSSPTSTFTLSVPISNLVEPMSDDDDLDVCQALIGGWETPIIGNMFMANFITTFDFGERKRIGFAPIPSR</sequence>
<dbReference type="GO" id="GO:0016020">
    <property type="term" value="C:membrane"/>
    <property type="evidence" value="ECO:0007669"/>
    <property type="project" value="UniProtKB-SubCell"/>
</dbReference>
<accession>A0A8H7RXR4</accession>
<dbReference type="PANTHER" id="PTHR22911">
    <property type="entry name" value="ACYL-MALONYL CONDENSING ENZYME-RELATED"/>
    <property type="match status" value="1"/>
</dbReference>
<dbReference type="InterPro" id="IPR037185">
    <property type="entry name" value="EmrE-like"/>
</dbReference>
<feature type="transmembrane region" description="Helical" evidence="10">
    <location>
        <begin position="152"/>
        <end position="169"/>
    </location>
</feature>
<comment type="similarity">
    <text evidence="2 8">Belongs to the peptidase A1 family.</text>
</comment>
<dbReference type="InterPro" id="IPR001969">
    <property type="entry name" value="Aspartic_peptidase_AS"/>
</dbReference>
<dbReference type="PROSITE" id="PS00141">
    <property type="entry name" value="ASP_PROTEASE"/>
    <property type="match status" value="2"/>
</dbReference>
<dbReference type="Proteomes" id="UP000646827">
    <property type="component" value="Unassembled WGS sequence"/>
</dbReference>
<evidence type="ECO:0000313" key="12">
    <source>
        <dbReference type="EMBL" id="KAG2218142.1"/>
    </source>
</evidence>
<evidence type="ECO:0000256" key="5">
    <source>
        <dbReference type="ARBA" id="ARBA00022989"/>
    </source>
</evidence>
<comment type="caution">
    <text evidence="12">The sequence shown here is derived from an EMBL/GenBank/DDBJ whole genome shotgun (WGS) entry which is preliminary data.</text>
</comment>
<keyword evidence="6 10" id="KW-0472">Membrane</keyword>
<evidence type="ECO:0000256" key="7">
    <source>
        <dbReference type="PIRSR" id="PIRSR601461-1"/>
    </source>
</evidence>
<dbReference type="InterPro" id="IPR021109">
    <property type="entry name" value="Peptidase_aspartic_dom_sf"/>
</dbReference>
<name>A0A8H7RXR4_9FUNG</name>
<feature type="transmembrane region" description="Helical" evidence="10">
    <location>
        <begin position="37"/>
        <end position="56"/>
    </location>
</feature>
<feature type="transmembrane region" description="Helical" evidence="10">
    <location>
        <begin position="101"/>
        <end position="119"/>
    </location>
</feature>
<dbReference type="SUPFAM" id="SSF103481">
    <property type="entry name" value="Multidrug resistance efflux transporter EmrE"/>
    <property type="match status" value="2"/>
</dbReference>
<feature type="transmembrane region" description="Helical" evidence="10">
    <location>
        <begin position="125"/>
        <end position="145"/>
    </location>
</feature>
<feature type="compositionally biased region" description="Basic and acidic residues" evidence="9">
    <location>
        <begin position="1"/>
        <end position="18"/>
    </location>
</feature>
<keyword evidence="8" id="KW-0378">Hydrolase</keyword>
<evidence type="ECO:0000256" key="8">
    <source>
        <dbReference type="RuleBase" id="RU000454"/>
    </source>
</evidence>
<evidence type="ECO:0000256" key="6">
    <source>
        <dbReference type="ARBA" id="ARBA00023136"/>
    </source>
</evidence>
<feature type="region of interest" description="Disordered" evidence="9">
    <location>
        <begin position="1"/>
        <end position="31"/>
    </location>
</feature>
<evidence type="ECO:0000256" key="1">
    <source>
        <dbReference type="ARBA" id="ARBA00004141"/>
    </source>
</evidence>
<feature type="transmembrane region" description="Helical" evidence="10">
    <location>
        <begin position="68"/>
        <end position="89"/>
    </location>
</feature>
<feature type="domain" description="Peptidase A1" evidence="11">
    <location>
        <begin position="397"/>
        <end position="786"/>
    </location>
</feature>
<gene>
    <name evidence="12" type="ORF">INT45_007845</name>
</gene>
<keyword evidence="8" id="KW-0645">Protease</keyword>
<feature type="transmembrane region" description="Helical" evidence="10">
    <location>
        <begin position="189"/>
        <end position="208"/>
    </location>
</feature>
<dbReference type="SUPFAM" id="SSF50630">
    <property type="entry name" value="Acid proteases"/>
    <property type="match status" value="1"/>
</dbReference>
<feature type="active site" evidence="7">
    <location>
        <position position="658"/>
    </location>
</feature>
<feature type="transmembrane region" description="Helical" evidence="10">
    <location>
        <begin position="283"/>
        <end position="301"/>
    </location>
</feature>
<keyword evidence="4 8" id="KW-0064">Aspartyl protease</keyword>
<dbReference type="InterPro" id="IPR000620">
    <property type="entry name" value="EamA_dom"/>
</dbReference>
<dbReference type="InterPro" id="IPR033121">
    <property type="entry name" value="PEPTIDASE_A1"/>
</dbReference>
<evidence type="ECO:0000256" key="4">
    <source>
        <dbReference type="ARBA" id="ARBA00022750"/>
    </source>
</evidence>
<evidence type="ECO:0000256" key="10">
    <source>
        <dbReference type="SAM" id="Phobius"/>
    </source>
</evidence>
<dbReference type="CDD" id="cd05471">
    <property type="entry name" value="pepsin_like"/>
    <property type="match status" value="1"/>
</dbReference>
<keyword evidence="5 10" id="KW-1133">Transmembrane helix</keyword>
<evidence type="ECO:0000256" key="9">
    <source>
        <dbReference type="SAM" id="MobiDB-lite"/>
    </source>
</evidence>
<dbReference type="AlphaFoldDB" id="A0A8H7RXR4"/>
<dbReference type="EMBL" id="JAEPRB010000249">
    <property type="protein sequence ID" value="KAG2218142.1"/>
    <property type="molecule type" value="Genomic_DNA"/>
</dbReference>
<evidence type="ECO:0000256" key="2">
    <source>
        <dbReference type="ARBA" id="ARBA00007447"/>
    </source>
</evidence>
<dbReference type="InterPro" id="IPR034164">
    <property type="entry name" value="Pepsin-like_dom"/>
</dbReference>